<dbReference type="AlphaFoldDB" id="A0A9X2XWS0"/>
<reference evidence="7" key="2">
    <citation type="submission" date="2023-04" db="EMBL/GenBank/DDBJ databases">
        <title>Paracnuella aquatica gen. nov., sp. nov., a member of the family Chitinophagaceae isolated from a hot spring.</title>
        <authorList>
            <person name="Wang C."/>
        </authorList>
    </citation>
    <scope>NUCLEOTIDE SEQUENCE</scope>
    <source>
        <strain evidence="7">LB-8</strain>
    </source>
</reference>
<dbReference type="CDD" id="cd06171">
    <property type="entry name" value="Sigma70_r4"/>
    <property type="match status" value="1"/>
</dbReference>
<dbReference type="NCBIfam" id="TIGR02937">
    <property type="entry name" value="sigma70-ECF"/>
    <property type="match status" value="1"/>
</dbReference>
<dbReference type="Gene3D" id="1.10.1740.10">
    <property type="match status" value="1"/>
</dbReference>
<reference evidence="7" key="1">
    <citation type="submission" date="2022-09" db="EMBL/GenBank/DDBJ databases">
        <authorList>
            <person name="Yuan C."/>
            <person name="Ke Z."/>
        </authorList>
    </citation>
    <scope>NUCLEOTIDE SEQUENCE</scope>
    <source>
        <strain evidence="7">LB-8</strain>
    </source>
</reference>
<evidence type="ECO:0000259" key="6">
    <source>
        <dbReference type="Pfam" id="PF08281"/>
    </source>
</evidence>
<dbReference type="Proteomes" id="UP001155483">
    <property type="component" value="Unassembled WGS sequence"/>
</dbReference>
<evidence type="ECO:0000256" key="2">
    <source>
        <dbReference type="ARBA" id="ARBA00023015"/>
    </source>
</evidence>
<sequence length="192" mass="23068">MEELLAIIIGCTINNYKYQKMLYERFYKYALKIVYRYIYHYDQAVDVVNDGFVKLFQNFQNFESKDQRETFKLFIGWINKIMVNTAIDELRRQHMLLKTESLSKYELEIESTSFATDQQIVYKELIELVRKLPPSYRIVFNMHVIDGYSHHDIAHALGISVGTCKSYLFKARLYLKSYIKEMNEPRYESFKQ</sequence>
<dbReference type="InterPro" id="IPR013325">
    <property type="entry name" value="RNA_pol_sigma_r2"/>
</dbReference>
<dbReference type="Pfam" id="PF04542">
    <property type="entry name" value="Sigma70_r2"/>
    <property type="match status" value="1"/>
</dbReference>
<dbReference type="InterPro" id="IPR039425">
    <property type="entry name" value="RNA_pol_sigma-70-like"/>
</dbReference>
<keyword evidence="8" id="KW-1185">Reference proteome</keyword>
<dbReference type="SUPFAM" id="SSF88946">
    <property type="entry name" value="Sigma2 domain of RNA polymerase sigma factors"/>
    <property type="match status" value="1"/>
</dbReference>
<dbReference type="GO" id="GO:0016987">
    <property type="term" value="F:sigma factor activity"/>
    <property type="evidence" value="ECO:0007669"/>
    <property type="project" value="UniProtKB-KW"/>
</dbReference>
<comment type="caution">
    <text evidence="7">The sequence shown here is derived from an EMBL/GenBank/DDBJ whole genome shotgun (WGS) entry which is preliminary data.</text>
</comment>
<dbReference type="EMBL" id="JAOTIF010000012">
    <property type="protein sequence ID" value="MCU7550500.1"/>
    <property type="molecule type" value="Genomic_DNA"/>
</dbReference>
<evidence type="ECO:0000313" key="7">
    <source>
        <dbReference type="EMBL" id="MCU7550500.1"/>
    </source>
</evidence>
<feature type="domain" description="RNA polymerase sigma factor 70 region 4 type 2" evidence="6">
    <location>
        <begin position="124"/>
        <end position="173"/>
    </location>
</feature>
<organism evidence="7 8">
    <name type="scientific">Paraflavisolibacter caeni</name>
    <dbReference type="NCBI Taxonomy" id="2982496"/>
    <lineage>
        <taxon>Bacteria</taxon>
        <taxon>Pseudomonadati</taxon>
        <taxon>Bacteroidota</taxon>
        <taxon>Chitinophagia</taxon>
        <taxon>Chitinophagales</taxon>
        <taxon>Chitinophagaceae</taxon>
        <taxon>Paraflavisolibacter</taxon>
    </lineage>
</organism>
<accession>A0A9X2XWS0</accession>
<evidence type="ECO:0000259" key="5">
    <source>
        <dbReference type="Pfam" id="PF04542"/>
    </source>
</evidence>
<dbReference type="InterPro" id="IPR013324">
    <property type="entry name" value="RNA_pol_sigma_r3/r4-like"/>
</dbReference>
<dbReference type="InterPro" id="IPR014284">
    <property type="entry name" value="RNA_pol_sigma-70_dom"/>
</dbReference>
<evidence type="ECO:0000256" key="3">
    <source>
        <dbReference type="ARBA" id="ARBA00023082"/>
    </source>
</evidence>
<dbReference type="InterPro" id="IPR036388">
    <property type="entry name" value="WH-like_DNA-bd_sf"/>
</dbReference>
<keyword evidence="2" id="KW-0805">Transcription regulation</keyword>
<keyword evidence="3" id="KW-0731">Sigma factor</keyword>
<dbReference type="GO" id="GO:0006352">
    <property type="term" value="P:DNA-templated transcription initiation"/>
    <property type="evidence" value="ECO:0007669"/>
    <property type="project" value="InterPro"/>
</dbReference>
<protein>
    <submittedName>
        <fullName evidence="7">RNA polymerase sigma factor</fullName>
    </submittedName>
</protein>
<dbReference type="InterPro" id="IPR007627">
    <property type="entry name" value="RNA_pol_sigma70_r2"/>
</dbReference>
<proteinExistence type="inferred from homology"/>
<keyword evidence="4" id="KW-0804">Transcription</keyword>
<evidence type="ECO:0000313" key="8">
    <source>
        <dbReference type="Proteomes" id="UP001155483"/>
    </source>
</evidence>
<comment type="similarity">
    <text evidence="1">Belongs to the sigma-70 factor family. ECF subfamily.</text>
</comment>
<evidence type="ECO:0000256" key="1">
    <source>
        <dbReference type="ARBA" id="ARBA00010641"/>
    </source>
</evidence>
<dbReference type="InterPro" id="IPR013249">
    <property type="entry name" value="RNA_pol_sigma70_r4_t2"/>
</dbReference>
<dbReference type="SUPFAM" id="SSF88659">
    <property type="entry name" value="Sigma3 and sigma4 domains of RNA polymerase sigma factors"/>
    <property type="match status" value="1"/>
</dbReference>
<evidence type="ECO:0000256" key="4">
    <source>
        <dbReference type="ARBA" id="ARBA00023163"/>
    </source>
</evidence>
<gene>
    <name evidence="7" type="ORF">OCK74_15385</name>
</gene>
<dbReference type="PANTHER" id="PTHR43133">
    <property type="entry name" value="RNA POLYMERASE ECF-TYPE SIGMA FACTO"/>
    <property type="match status" value="1"/>
</dbReference>
<feature type="domain" description="RNA polymerase sigma-70 region 2" evidence="5">
    <location>
        <begin position="22"/>
        <end position="93"/>
    </location>
</feature>
<dbReference type="RefSeq" id="WP_279297940.1">
    <property type="nucleotide sequence ID" value="NZ_JAOTIF010000012.1"/>
</dbReference>
<dbReference type="PANTHER" id="PTHR43133:SF46">
    <property type="entry name" value="RNA POLYMERASE SIGMA-70 FACTOR ECF SUBFAMILY"/>
    <property type="match status" value="1"/>
</dbReference>
<dbReference type="GO" id="GO:0003677">
    <property type="term" value="F:DNA binding"/>
    <property type="evidence" value="ECO:0007669"/>
    <property type="project" value="InterPro"/>
</dbReference>
<dbReference type="Pfam" id="PF08281">
    <property type="entry name" value="Sigma70_r4_2"/>
    <property type="match status" value="1"/>
</dbReference>
<name>A0A9X2XWS0_9BACT</name>
<dbReference type="Gene3D" id="1.10.10.10">
    <property type="entry name" value="Winged helix-like DNA-binding domain superfamily/Winged helix DNA-binding domain"/>
    <property type="match status" value="1"/>
</dbReference>